<dbReference type="InterPro" id="IPR016032">
    <property type="entry name" value="Sig_transdc_resp-reg_C-effctor"/>
</dbReference>
<evidence type="ECO:0000256" key="4">
    <source>
        <dbReference type="ARBA" id="ARBA00023163"/>
    </source>
</evidence>
<dbReference type="PROSITE" id="PS50005">
    <property type="entry name" value="TPR"/>
    <property type="match status" value="2"/>
</dbReference>
<dbReference type="PANTHER" id="PTHR35807">
    <property type="entry name" value="TRANSCRIPTIONAL REGULATOR REDD-RELATED"/>
    <property type="match status" value="1"/>
</dbReference>
<proteinExistence type="inferred from homology"/>
<keyword evidence="9" id="KW-1185">Reference proteome</keyword>
<dbReference type="InterPro" id="IPR051677">
    <property type="entry name" value="AfsR-DnrI-RedD_regulator"/>
</dbReference>
<evidence type="ECO:0000313" key="8">
    <source>
        <dbReference type="EMBL" id="MBP2327011.1"/>
    </source>
</evidence>
<dbReference type="RefSeq" id="WP_209644012.1">
    <property type="nucleotide sequence ID" value="NZ_JAGINW010000001.1"/>
</dbReference>
<dbReference type="SMART" id="SM00862">
    <property type="entry name" value="Trans_reg_C"/>
    <property type="match status" value="1"/>
</dbReference>
<evidence type="ECO:0000256" key="5">
    <source>
        <dbReference type="PROSITE-ProRule" id="PRU00339"/>
    </source>
</evidence>
<dbReference type="GO" id="GO:0003677">
    <property type="term" value="F:DNA binding"/>
    <property type="evidence" value="ECO:0007669"/>
    <property type="project" value="UniProtKB-KW"/>
</dbReference>
<dbReference type="InterPro" id="IPR027417">
    <property type="entry name" value="P-loop_NTPase"/>
</dbReference>
<dbReference type="InterPro" id="IPR036388">
    <property type="entry name" value="WH-like_DNA-bd_sf"/>
</dbReference>
<feature type="DNA-binding region" description="OmpR/PhoB-type" evidence="6">
    <location>
        <begin position="1"/>
        <end position="95"/>
    </location>
</feature>
<dbReference type="SUPFAM" id="SSF46894">
    <property type="entry name" value="C-terminal effector domain of the bipartite response regulators"/>
    <property type="match status" value="1"/>
</dbReference>
<keyword evidence="2" id="KW-0805">Transcription regulation</keyword>
<dbReference type="PROSITE" id="PS51755">
    <property type="entry name" value="OMPR_PHOB"/>
    <property type="match status" value="1"/>
</dbReference>
<name>A0ABS4TSX2_9PSEU</name>
<keyword evidence="5" id="KW-0802">TPR repeat</keyword>
<dbReference type="InterPro" id="IPR005158">
    <property type="entry name" value="BTAD"/>
</dbReference>
<evidence type="ECO:0000256" key="6">
    <source>
        <dbReference type="PROSITE-ProRule" id="PRU01091"/>
    </source>
</evidence>
<dbReference type="Pfam" id="PF13424">
    <property type="entry name" value="TPR_12"/>
    <property type="match status" value="3"/>
</dbReference>
<dbReference type="SMART" id="SM00028">
    <property type="entry name" value="TPR"/>
    <property type="match status" value="7"/>
</dbReference>
<dbReference type="Proteomes" id="UP001519332">
    <property type="component" value="Unassembled WGS sequence"/>
</dbReference>
<keyword evidence="3 6" id="KW-0238">DNA-binding</keyword>
<dbReference type="Gene3D" id="3.40.50.300">
    <property type="entry name" value="P-loop containing nucleotide triphosphate hydrolases"/>
    <property type="match status" value="1"/>
</dbReference>
<organism evidence="8 9">
    <name type="scientific">Kibdelosporangium banguiense</name>
    <dbReference type="NCBI Taxonomy" id="1365924"/>
    <lineage>
        <taxon>Bacteria</taxon>
        <taxon>Bacillati</taxon>
        <taxon>Actinomycetota</taxon>
        <taxon>Actinomycetes</taxon>
        <taxon>Pseudonocardiales</taxon>
        <taxon>Pseudonocardiaceae</taxon>
        <taxon>Kibdelosporangium</taxon>
    </lineage>
</organism>
<feature type="repeat" description="TPR" evidence="5">
    <location>
        <begin position="913"/>
        <end position="946"/>
    </location>
</feature>
<dbReference type="PANTHER" id="PTHR35807:SF1">
    <property type="entry name" value="TRANSCRIPTIONAL REGULATOR REDD"/>
    <property type="match status" value="1"/>
</dbReference>
<dbReference type="SMART" id="SM01043">
    <property type="entry name" value="BTAD"/>
    <property type="match status" value="1"/>
</dbReference>
<dbReference type="InterPro" id="IPR011990">
    <property type="entry name" value="TPR-like_helical_dom_sf"/>
</dbReference>
<feature type="domain" description="OmpR/PhoB-type" evidence="7">
    <location>
        <begin position="1"/>
        <end position="95"/>
    </location>
</feature>
<gene>
    <name evidence="8" type="ORF">JOF56_007396</name>
</gene>
<dbReference type="SUPFAM" id="SSF48452">
    <property type="entry name" value="TPR-like"/>
    <property type="match status" value="3"/>
</dbReference>
<keyword evidence="4" id="KW-0804">Transcription</keyword>
<dbReference type="Gene3D" id="1.25.40.10">
    <property type="entry name" value="Tetratricopeptide repeat domain"/>
    <property type="match status" value="3"/>
</dbReference>
<dbReference type="PRINTS" id="PR00364">
    <property type="entry name" value="DISEASERSIST"/>
</dbReference>
<dbReference type="Gene3D" id="1.10.10.10">
    <property type="entry name" value="Winged helix-like DNA-binding domain superfamily/Winged helix DNA-binding domain"/>
    <property type="match status" value="1"/>
</dbReference>
<comment type="similarity">
    <text evidence="1">Belongs to the AfsR/DnrI/RedD regulatory family.</text>
</comment>
<dbReference type="SUPFAM" id="SSF52540">
    <property type="entry name" value="P-loop containing nucleoside triphosphate hydrolases"/>
    <property type="match status" value="1"/>
</dbReference>
<feature type="repeat" description="TPR" evidence="5">
    <location>
        <begin position="713"/>
        <end position="746"/>
    </location>
</feature>
<reference evidence="8 9" key="1">
    <citation type="submission" date="2021-03" db="EMBL/GenBank/DDBJ databases">
        <title>Sequencing the genomes of 1000 actinobacteria strains.</title>
        <authorList>
            <person name="Klenk H.-P."/>
        </authorList>
    </citation>
    <scope>NUCLEOTIDE SEQUENCE [LARGE SCALE GENOMIC DNA]</scope>
    <source>
        <strain evidence="8 9">DSM 46670</strain>
    </source>
</reference>
<evidence type="ECO:0000256" key="1">
    <source>
        <dbReference type="ARBA" id="ARBA00005820"/>
    </source>
</evidence>
<evidence type="ECO:0000259" key="7">
    <source>
        <dbReference type="PROSITE" id="PS51755"/>
    </source>
</evidence>
<accession>A0ABS4TSX2</accession>
<protein>
    <submittedName>
        <fullName evidence="8">DNA-binding SARP family transcriptional activator/Tfp pilus assembly protein PilF</fullName>
    </submittedName>
</protein>
<dbReference type="InterPro" id="IPR001867">
    <property type="entry name" value="OmpR/PhoB-type_DNA-bd"/>
</dbReference>
<comment type="caution">
    <text evidence="8">The sequence shown here is derived from an EMBL/GenBank/DDBJ whole genome shotgun (WGS) entry which is preliminary data.</text>
</comment>
<evidence type="ECO:0000313" key="9">
    <source>
        <dbReference type="Proteomes" id="UP001519332"/>
    </source>
</evidence>
<dbReference type="EMBL" id="JAGINW010000001">
    <property type="protein sequence ID" value="MBP2327011.1"/>
    <property type="molecule type" value="Genomic_DNA"/>
</dbReference>
<dbReference type="Pfam" id="PF03704">
    <property type="entry name" value="BTAD"/>
    <property type="match status" value="1"/>
</dbReference>
<sequence>MRFRVLGTLEVRTGDGLSRLGAAKQRTLLAVLLVNVNRPVDVARLVDALWPRGSPRTAPVALRTYVSALRRVLGLAGHSELPRLATVPGGYQMCCAPTDLDLLAFEDFVSQGQQALADGHPALAAERLRRALGLWRGRPFEDVALDAGTRVELIRLEERRIAAEEAWIDTQLALGHHEDLLAELGSLTAAEPMRERLWAQWMLALHRSGRRADALRAYRDLRQHLVRELGIEPSPPLQRLHVQILTGHADIGAPARVAERSAPPAVPRQLPADIASFTGRDTELARLLKLAADRPPALVISSIDGMAGIGKTALAVHAAHRLADRFTDGQLFVDLHGFTKNVSPVRPADALDRMLRCLGVLGEQLPHDLDARAALFRTRLAGKRMLILLDNAATEAQVLPLLPGTASCMVLITSRTRLPGLTDAQPISLNVLPAREALDLFIRTAGARRLADTPLHQIAEIVELCGHLPLAIRVAAARLRARSNWPAAHLADRLRDRRHRLAELTVGGLSVPATIDLSYRHLSSEARRMYGLLGLHPGPDLDLHAAAALTGKSLRYTGNLLDSLVDAHLVQEPVARRYRFHDLLRAHAAAVSSTVDTESERQAALIRLFGYYAATASVVMDMLYPYDSANRPSLGQRTDIPSFADRTQAAAWLDTELTNLLAVAAHGRPRHAMHLSATLRRHLHARAHYRQAHALHHDALRAARATGNLDGELTALCGLGDVHIARRQYRKAMTRFERALEIAEAAGNRAGELSARTGLGSVHQAWSQGAAAEEHFGRALEIARGIGDRTGQLNALRGLGHVNRPMGRHDVSADHFGQALKIARATGNREGELNALWGLGHANWLRGRRGEAATCHKQALDIARATGNRLGELCALIGLAYVHLFQEMYEPATDYYLQILTIALEVGDRNSEFEALYGLGHLYRATGHPDRAITYHQAALEIARDLGQSSDQARALHGLARTHQVLGQQGPARAHWQRALDILTELGLPEAEDLSAADIRAHLAQISTDEPDPLK</sequence>
<evidence type="ECO:0000256" key="2">
    <source>
        <dbReference type="ARBA" id="ARBA00023015"/>
    </source>
</evidence>
<dbReference type="InterPro" id="IPR019734">
    <property type="entry name" value="TPR_rpt"/>
</dbReference>
<evidence type="ECO:0000256" key="3">
    <source>
        <dbReference type="ARBA" id="ARBA00023125"/>
    </source>
</evidence>
<dbReference type="CDD" id="cd15831">
    <property type="entry name" value="BTAD"/>
    <property type="match status" value="1"/>
</dbReference>